<dbReference type="OrthoDB" id="6434503at2759"/>
<dbReference type="GO" id="GO:0020037">
    <property type="term" value="F:heme binding"/>
    <property type="evidence" value="ECO:0007669"/>
    <property type="project" value="InterPro"/>
</dbReference>
<evidence type="ECO:0000313" key="5">
    <source>
        <dbReference type="EMBL" id="CAG7726210.1"/>
    </source>
</evidence>
<dbReference type="GO" id="GO:0006082">
    <property type="term" value="P:organic acid metabolic process"/>
    <property type="evidence" value="ECO:0007669"/>
    <property type="project" value="TreeGrafter"/>
</dbReference>
<organism evidence="5 6">
    <name type="scientific">Allacma fusca</name>
    <dbReference type="NCBI Taxonomy" id="39272"/>
    <lineage>
        <taxon>Eukaryota</taxon>
        <taxon>Metazoa</taxon>
        <taxon>Ecdysozoa</taxon>
        <taxon>Arthropoda</taxon>
        <taxon>Hexapoda</taxon>
        <taxon>Collembola</taxon>
        <taxon>Symphypleona</taxon>
        <taxon>Sminthuridae</taxon>
        <taxon>Allacma</taxon>
    </lineage>
</organism>
<evidence type="ECO:0000256" key="2">
    <source>
        <dbReference type="ARBA" id="ARBA00022723"/>
    </source>
</evidence>
<keyword evidence="3 4" id="KW-0408">Iron</keyword>
<dbReference type="GO" id="GO:0006805">
    <property type="term" value="P:xenobiotic metabolic process"/>
    <property type="evidence" value="ECO:0007669"/>
    <property type="project" value="TreeGrafter"/>
</dbReference>
<dbReference type="InterPro" id="IPR050182">
    <property type="entry name" value="Cytochrome_P450_fam2"/>
</dbReference>
<dbReference type="Pfam" id="PF00067">
    <property type="entry name" value="p450"/>
    <property type="match status" value="1"/>
</dbReference>
<dbReference type="Proteomes" id="UP000708208">
    <property type="component" value="Unassembled WGS sequence"/>
</dbReference>
<keyword evidence="4" id="KW-0503">Monooxygenase</keyword>
<evidence type="ECO:0000256" key="1">
    <source>
        <dbReference type="ARBA" id="ARBA00010617"/>
    </source>
</evidence>
<dbReference type="PANTHER" id="PTHR24300:SF397">
    <property type="entry name" value="CYTOCHROME P450 2U1"/>
    <property type="match status" value="1"/>
</dbReference>
<keyword evidence="6" id="KW-1185">Reference proteome</keyword>
<keyword evidence="2 4" id="KW-0479">Metal-binding</keyword>
<reference evidence="5" key="1">
    <citation type="submission" date="2021-06" db="EMBL/GenBank/DDBJ databases">
        <authorList>
            <person name="Hodson N. C."/>
            <person name="Mongue J. A."/>
            <person name="Jaron S. K."/>
        </authorList>
    </citation>
    <scope>NUCLEOTIDE SEQUENCE</scope>
</reference>
<dbReference type="InterPro" id="IPR017972">
    <property type="entry name" value="Cyt_P450_CS"/>
</dbReference>
<keyword evidence="4" id="KW-0560">Oxidoreductase</keyword>
<dbReference type="InterPro" id="IPR001128">
    <property type="entry name" value="Cyt_P450"/>
</dbReference>
<sequence length="147" mass="16771">MKMPYFQAVLQEIFRIATAIPLGSHKATMDTEFMGYTIKKGSNLLSNICGVHMDPTNFDSPEKFNPERFIDKEGQFVKSDLILTFGSGRRSCLGETLARDQIFIFLTRIVQAYEIMPLQKMDSLTGTVNVIGYHCCEYEVVFEPRIQ</sequence>
<gene>
    <name evidence="5" type="ORF">AFUS01_LOCUS15131</name>
</gene>
<evidence type="ECO:0000256" key="3">
    <source>
        <dbReference type="ARBA" id="ARBA00023004"/>
    </source>
</evidence>
<dbReference type="EMBL" id="CAJVCH010132017">
    <property type="protein sequence ID" value="CAG7726210.1"/>
    <property type="molecule type" value="Genomic_DNA"/>
</dbReference>
<dbReference type="GO" id="GO:0008395">
    <property type="term" value="F:steroid hydroxylase activity"/>
    <property type="evidence" value="ECO:0007669"/>
    <property type="project" value="TreeGrafter"/>
</dbReference>
<evidence type="ECO:0008006" key="7">
    <source>
        <dbReference type="Google" id="ProtNLM"/>
    </source>
</evidence>
<proteinExistence type="inferred from homology"/>
<accession>A0A8J2JTD5</accession>
<protein>
    <recommendedName>
        <fullName evidence="7">Cytochrome P450</fullName>
    </recommendedName>
</protein>
<dbReference type="GO" id="GO:0016712">
    <property type="term" value="F:oxidoreductase activity, acting on paired donors, with incorporation or reduction of molecular oxygen, reduced flavin or flavoprotein as one donor, and incorporation of one atom of oxygen"/>
    <property type="evidence" value="ECO:0007669"/>
    <property type="project" value="TreeGrafter"/>
</dbReference>
<dbReference type="PROSITE" id="PS00086">
    <property type="entry name" value="CYTOCHROME_P450"/>
    <property type="match status" value="1"/>
</dbReference>
<dbReference type="AlphaFoldDB" id="A0A8J2JTD5"/>
<name>A0A8J2JTD5_9HEXA</name>
<comment type="similarity">
    <text evidence="1 4">Belongs to the cytochrome P450 family.</text>
</comment>
<dbReference type="GO" id="GO:0005506">
    <property type="term" value="F:iron ion binding"/>
    <property type="evidence" value="ECO:0007669"/>
    <property type="project" value="InterPro"/>
</dbReference>
<comment type="caution">
    <text evidence="5">The sequence shown here is derived from an EMBL/GenBank/DDBJ whole genome shotgun (WGS) entry which is preliminary data.</text>
</comment>
<evidence type="ECO:0000256" key="4">
    <source>
        <dbReference type="RuleBase" id="RU000461"/>
    </source>
</evidence>
<evidence type="ECO:0000313" key="6">
    <source>
        <dbReference type="Proteomes" id="UP000708208"/>
    </source>
</evidence>
<keyword evidence="4" id="KW-0349">Heme</keyword>
<dbReference type="PANTHER" id="PTHR24300">
    <property type="entry name" value="CYTOCHROME P450 508A4-RELATED"/>
    <property type="match status" value="1"/>
</dbReference>
<dbReference type="GO" id="GO:0005737">
    <property type="term" value="C:cytoplasm"/>
    <property type="evidence" value="ECO:0007669"/>
    <property type="project" value="TreeGrafter"/>
</dbReference>